<dbReference type="CDD" id="cd03761">
    <property type="entry name" value="proteasome_beta_type_5"/>
    <property type="match status" value="1"/>
</dbReference>
<dbReference type="PROSITE" id="PS50076">
    <property type="entry name" value="DNAJ_2"/>
    <property type="match status" value="1"/>
</dbReference>
<dbReference type="Proteomes" id="UP001642464">
    <property type="component" value="Unassembled WGS sequence"/>
</dbReference>
<protein>
    <submittedName>
        <fullName evidence="7">Proteasome subunit beta type-5-A (20S proteasome beta subunit E-1) (Proteasome component E) (Proteasome epsilon-1 chain)</fullName>
    </submittedName>
</protein>
<sequence>MDFEGILDHYAVLGLEQGCSAAEVRKAFRAKALKWHPDKAGSSAEARRRFQEASDAYEAGILLVLGDEEKRKAYDGHLQQEKLERAAAEKAAAERARARQQAQQGYANGANEDPRSRMPQPDLRPTAAEVHGYGRPKMPDDGHRRRTAGYNPHDMPNVPDTRPTAAELNPNGFGQPFRATISDLQTLASFRHDGAVWIPKVKDVKWCRPGDAGRVQLTYVADYTSSRSRGGGGSRLLQLLQTSNCDALQTSFQEHLDRVAGRCSYRHFRMQLLDHPGRGELQFRVKLCLEGETSDLLRSFDAAWEVAPSQKMKDCPLMFTMAPVANPKTFCLDIKKTNEAPKLMDFRKGTTTLGFVFQGGIIIAVDSRASMGSYIGSGTVKKVIEINDFLLGTMAGGAADCSFWERHLNRLCRMHELREKERISVAAASKLLANIFWQYRGQGLSCGTMVAGWDKKVGSGSTFAYGVLDTGYSYDLTVEEAVELGRRSIYHATHRDGASGGVVRVYHVHEKGWTKMIAGEDVNKLHYMYAAEKNLRGDE</sequence>
<evidence type="ECO:0000256" key="2">
    <source>
        <dbReference type="ARBA" id="ARBA00022490"/>
    </source>
</evidence>
<dbReference type="PANTHER" id="PTHR32194">
    <property type="entry name" value="METALLOPROTEASE TLDD"/>
    <property type="match status" value="1"/>
</dbReference>
<dbReference type="SMART" id="SM00271">
    <property type="entry name" value="DnaJ"/>
    <property type="match status" value="1"/>
</dbReference>
<dbReference type="Pfam" id="PF00227">
    <property type="entry name" value="Proteasome"/>
    <property type="match status" value="2"/>
</dbReference>
<keyword evidence="3 7" id="KW-0647">Proteasome</keyword>
<dbReference type="InterPro" id="IPR023333">
    <property type="entry name" value="Proteasome_suB-type"/>
</dbReference>
<dbReference type="PANTHER" id="PTHR32194:SF3">
    <property type="entry name" value="PROTEASOME SUBUNIT BETA"/>
    <property type="match status" value="1"/>
</dbReference>
<dbReference type="PRINTS" id="PR00625">
    <property type="entry name" value="JDOMAIN"/>
</dbReference>
<dbReference type="Gene3D" id="3.60.20.10">
    <property type="entry name" value="Glutamine Phosphoribosylpyrophosphate, subunit 1, domain 1"/>
    <property type="match status" value="2"/>
</dbReference>
<accession>A0ABP0K607</accession>
<reference evidence="7 8" key="1">
    <citation type="submission" date="2024-02" db="EMBL/GenBank/DDBJ databases">
        <authorList>
            <person name="Chen Y."/>
            <person name="Shah S."/>
            <person name="Dougan E. K."/>
            <person name="Thang M."/>
            <person name="Chan C."/>
        </authorList>
    </citation>
    <scope>NUCLEOTIDE SEQUENCE [LARGE SCALE GENOMIC DNA]</scope>
</reference>
<dbReference type="InterPro" id="IPR029055">
    <property type="entry name" value="Ntn_hydrolases_N"/>
</dbReference>
<comment type="subcellular location">
    <subcellularLocation>
        <location evidence="1">Nucleus</location>
    </subcellularLocation>
</comment>
<dbReference type="InterPro" id="IPR016050">
    <property type="entry name" value="Proteasome_bsu_CS"/>
</dbReference>
<evidence type="ECO:0000256" key="1">
    <source>
        <dbReference type="ARBA" id="ARBA00004123"/>
    </source>
</evidence>
<dbReference type="PROSITE" id="PS00854">
    <property type="entry name" value="PROTEASOME_BETA_1"/>
    <property type="match status" value="1"/>
</dbReference>
<evidence type="ECO:0000256" key="3">
    <source>
        <dbReference type="ARBA" id="ARBA00022942"/>
    </source>
</evidence>
<feature type="domain" description="J" evidence="6">
    <location>
        <begin position="8"/>
        <end position="78"/>
    </location>
</feature>
<evidence type="ECO:0000256" key="5">
    <source>
        <dbReference type="SAM" id="MobiDB-lite"/>
    </source>
</evidence>
<name>A0ABP0K607_9DINO</name>
<dbReference type="Pfam" id="PF00226">
    <property type="entry name" value="DnaJ"/>
    <property type="match status" value="1"/>
</dbReference>
<keyword evidence="4" id="KW-0865">Zymogen</keyword>
<comment type="caution">
    <text evidence="7">The sequence shown here is derived from an EMBL/GenBank/DDBJ whole genome shotgun (WGS) entry which is preliminary data.</text>
</comment>
<proteinExistence type="predicted"/>
<keyword evidence="2" id="KW-0963">Cytoplasm</keyword>
<dbReference type="InterPro" id="IPR036869">
    <property type="entry name" value="J_dom_sf"/>
</dbReference>
<organism evidence="7 8">
    <name type="scientific">Durusdinium trenchii</name>
    <dbReference type="NCBI Taxonomy" id="1381693"/>
    <lineage>
        <taxon>Eukaryota</taxon>
        <taxon>Sar</taxon>
        <taxon>Alveolata</taxon>
        <taxon>Dinophyceae</taxon>
        <taxon>Suessiales</taxon>
        <taxon>Symbiodiniaceae</taxon>
        <taxon>Durusdinium</taxon>
    </lineage>
</organism>
<dbReference type="CDD" id="cd06257">
    <property type="entry name" value="DnaJ"/>
    <property type="match status" value="1"/>
</dbReference>
<evidence type="ECO:0000313" key="7">
    <source>
        <dbReference type="EMBL" id="CAK9021579.1"/>
    </source>
</evidence>
<evidence type="ECO:0000256" key="4">
    <source>
        <dbReference type="ARBA" id="ARBA00023145"/>
    </source>
</evidence>
<gene>
    <name evidence="7" type="ORF">SCF082_LOCUS15409</name>
</gene>
<dbReference type="PROSITE" id="PS51476">
    <property type="entry name" value="PROTEASOME_BETA_2"/>
    <property type="match status" value="1"/>
</dbReference>
<dbReference type="EMBL" id="CAXAMM010009868">
    <property type="protein sequence ID" value="CAK9021579.1"/>
    <property type="molecule type" value="Genomic_DNA"/>
</dbReference>
<dbReference type="SUPFAM" id="SSF46565">
    <property type="entry name" value="Chaperone J-domain"/>
    <property type="match status" value="1"/>
</dbReference>
<dbReference type="SUPFAM" id="SSF56235">
    <property type="entry name" value="N-terminal nucleophile aminohydrolases (Ntn hydrolases)"/>
    <property type="match status" value="1"/>
</dbReference>
<evidence type="ECO:0000259" key="6">
    <source>
        <dbReference type="PROSITE" id="PS50076"/>
    </source>
</evidence>
<dbReference type="Gene3D" id="1.10.287.110">
    <property type="entry name" value="DnaJ domain"/>
    <property type="match status" value="1"/>
</dbReference>
<feature type="region of interest" description="Disordered" evidence="5">
    <location>
        <begin position="85"/>
        <end position="143"/>
    </location>
</feature>
<keyword evidence="8" id="KW-1185">Reference proteome</keyword>
<evidence type="ECO:0000313" key="8">
    <source>
        <dbReference type="Proteomes" id="UP001642464"/>
    </source>
</evidence>
<dbReference type="InterPro" id="IPR001623">
    <property type="entry name" value="DnaJ_domain"/>
</dbReference>
<dbReference type="InterPro" id="IPR001353">
    <property type="entry name" value="Proteasome_sua/b"/>
</dbReference>
<dbReference type="GO" id="GO:0000502">
    <property type="term" value="C:proteasome complex"/>
    <property type="evidence" value="ECO:0007669"/>
    <property type="project" value="UniProtKB-KW"/>
</dbReference>
<feature type="compositionally biased region" description="Basic and acidic residues" evidence="5">
    <location>
        <begin position="85"/>
        <end position="97"/>
    </location>
</feature>